<dbReference type="EMBL" id="LALQ01000039">
    <property type="protein sequence ID" value="KMR56689.1"/>
    <property type="molecule type" value="Genomic_DNA"/>
</dbReference>
<dbReference type="EMBL" id="LNJK01000005">
    <property type="protein sequence ID" value="OWT15487.1"/>
    <property type="molecule type" value="Genomic_DNA"/>
</dbReference>
<dbReference type="EMBL" id="QNXF01000003">
    <property type="protein sequence ID" value="TXL40322.1"/>
    <property type="molecule type" value="Genomic_DNA"/>
</dbReference>
<dbReference type="Proteomes" id="UP000293434">
    <property type="component" value="Unassembled WGS sequence"/>
</dbReference>
<evidence type="ECO:0000313" key="3">
    <source>
        <dbReference type="EMBL" id="KMR38571.1"/>
    </source>
</evidence>
<evidence type="ECO:0000313" key="12">
    <source>
        <dbReference type="Proteomes" id="UP000217245"/>
    </source>
</evidence>
<dbReference type="Proteomes" id="UP000197894">
    <property type="component" value="Unassembled WGS sequence"/>
</dbReference>
<evidence type="ECO:0000313" key="11">
    <source>
        <dbReference type="Proteomes" id="UP000197894"/>
    </source>
</evidence>
<evidence type="ECO:0000313" key="4">
    <source>
        <dbReference type="EMBL" id="KMR56689.1"/>
    </source>
</evidence>
<dbReference type="Proteomes" id="UP000217245">
    <property type="component" value="Chromosome"/>
</dbReference>
<evidence type="ECO:0000313" key="5">
    <source>
        <dbReference type="EMBL" id="KSA80250.1"/>
    </source>
</evidence>
<gene>
    <name evidence="5" type="ORF">ACR79_08600</name>
    <name evidence="6" type="ORF">AS572_09120</name>
    <name evidence="1" type="ORF">CNH36_13680</name>
    <name evidence="9" type="ORF">DQU50_12675</name>
    <name evidence="7" type="ORF">E1948_12935</name>
    <name evidence="8" type="ORF">EIG94_05390</name>
    <name evidence="4" type="ORF">EP54_09945</name>
    <name evidence="3" type="ORF">EQ90_00465</name>
    <name evidence="2" type="ORF">QU38_07980</name>
</gene>
<reference evidence="7" key="9">
    <citation type="submission" date="2019-04" db="EMBL/GenBank/DDBJ databases">
        <title>Whole-genome sequencing of local methicillin-resistant S. aureus strain Lr2.</title>
        <authorList>
            <person name="Ullah N."/>
            <person name="Ali A."/>
        </authorList>
    </citation>
    <scope>NUCLEOTIDE SEQUENCE [LARGE SCALE GENOMIC DNA]</scope>
    <source>
        <strain evidence="7">Lr2</strain>
    </source>
</reference>
<evidence type="ECO:0000313" key="2">
    <source>
        <dbReference type="EMBL" id="KIT96983.1"/>
    </source>
</evidence>
<reference evidence="5" key="4">
    <citation type="journal article" date="2016" name="J. Infect. Dis.">
        <title>Comparative Genomics of Community-Associated Methicillin-Resistant Staphylococcus aureus Shows the Emergence of Clone ST8-USA300 in Geneva, Switzerland.</title>
        <authorList>
            <person name="Von Dach E."/>
            <person name="Diene S.M."/>
            <person name="Fankhauser C."/>
            <person name="Schrenzel J."/>
            <person name="Harbarth S."/>
            <person name="Francois P."/>
        </authorList>
    </citation>
    <scope>NUCLEOTIDE SEQUENCE</scope>
    <source>
        <strain evidence="5">MRSA_S26</strain>
    </source>
</reference>
<evidence type="ECO:0000313" key="8">
    <source>
        <dbReference type="EMBL" id="RZH94121.1"/>
    </source>
</evidence>
<accession>A0A0D1ISA5</accession>
<evidence type="ECO:0000313" key="14">
    <source>
        <dbReference type="Proteomes" id="UP000451682"/>
    </source>
</evidence>
<proteinExistence type="predicted"/>
<reference evidence="6 11" key="5">
    <citation type="journal article" date="2017" name="BMC Genomics">
        <title>Prophages and adaptation of Staphylococcus aureus ST398 to the human clinic.</title>
        <authorList>
            <consortium name="Regional Infection Control Group of the Centre Region"/>
            <person name="Diene S.M."/>
            <person name="Corvaglia A.R."/>
            <person name="Francois P."/>
            <person name="van der Mee-Marquet N."/>
        </authorList>
    </citation>
    <scope>NUCLEOTIDE SEQUENCE [LARGE SCALE GENOMIC DNA]</scope>
    <source>
        <strain evidence="6 11">SA13-246</strain>
    </source>
</reference>
<dbReference type="Proteomes" id="UP000052129">
    <property type="component" value="Unassembled WGS sequence"/>
</dbReference>
<dbReference type="Proteomes" id="UP000451682">
    <property type="component" value="Unassembled WGS sequence"/>
</dbReference>
<accession>A0A2C9TRI6</accession>
<evidence type="ECO:0000313" key="9">
    <source>
        <dbReference type="EMBL" id="TXL40322.1"/>
    </source>
</evidence>
<reference evidence="3" key="1">
    <citation type="journal article" date="2015" name="J. Infect. Dis.">
        <title>Parallel Epidemics of Community-Associated Methicillin-Resistant Staphylococcus aureus USA300 Infection in North and South America.</title>
        <authorList>
            <person name="Planet P.J."/>
            <person name="Diaz L."/>
            <person name="Kolokotronis S.O."/>
            <person name="Narechania A."/>
            <person name="Reyes J."/>
            <person name="Xing G."/>
            <person name="Rincon S."/>
            <person name="Smith H."/>
            <person name="Panesso D."/>
            <person name="Ryan C."/>
            <person name="Smith D.P."/>
            <person name="Guzman M."/>
            <person name="Zurita J."/>
            <person name="Sebra R."/>
            <person name="Deikus G."/>
            <person name="Nolan R.L."/>
            <person name="Tenover F.C."/>
            <person name="Weinstock G.M."/>
            <person name="Robinson D.A."/>
            <person name="Arias C.A."/>
        </authorList>
    </citation>
    <scope>NUCLEOTIDE SEQUENCE</scope>
    <source>
        <strain evidence="3">CA15</strain>
        <strain evidence="4">M121</strain>
    </source>
</reference>
<evidence type="ECO:0000313" key="10">
    <source>
        <dbReference type="Proteomes" id="UP000032274"/>
    </source>
</evidence>
<evidence type="ECO:0000313" key="13">
    <source>
        <dbReference type="Proteomes" id="UP000293434"/>
    </source>
</evidence>
<organism evidence="3">
    <name type="scientific">Staphylococcus aureus</name>
    <dbReference type="NCBI Taxonomy" id="1280"/>
    <lineage>
        <taxon>Bacteria</taxon>
        <taxon>Bacillati</taxon>
        <taxon>Bacillota</taxon>
        <taxon>Bacilli</taxon>
        <taxon>Bacillales</taxon>
        <taxon>Staphylococcaceae</taxon>
        <taxon>Staphylococcus</taxon>
    </lineage>
</organism>
<accession>A0A1E8WNK6</accession>
<dbReference type="EMBL" id="RQTC01000075">
    <property type="protein sequence ID" value="RZH94121.1"/>
    <property type="molecule type" value="Genomic_DNA"/>
</dbReference>
<reference evidence="9 14" key="7">
    <citation type="submission" date="2018-06" db="EMBL/GenBank/DDBJ databases">
        <title>Whole genome sequencing to identify and define MRSA outbreaks.</title>
        <authorList>
            <person name="Sullivan M.J."/>
            <person name="Altman D.R."/>
            <person name="Chacko K."/>
            <person name="Ciferri B."/>
            <person name="Webster E."/>
            <person name="Deikus G."/>
            <person name="Lewis M."/>
            <person name="Khan Z."/>
            <person name="Beckford C."/>
            <person name="Rendo A."/>
            <person name="Samaroo F."/>
            <person name="Sebra R."/>
            <person name="Karam-Howlin R."/>
            <person name="Southwick K."/>
            <person name="Adams E."/>
            <person name="Ying L."/>
            <person name="Kornblum J."/>
            <person name="Factor S."/>
            <person name="Danesh Yazdi M."/>
            <person name="Dingle T."/>
            <person name="Hamula C."/>
            <person name="Bashir A."/>
            <person name="Schadt E."/>
            <person name="Kasarskis A."/>
            <person name="Patel G."/>
            <person name="Wallach F."/>
            <person name="Gibbs K."/>
            <person name="Van Bakel H."/>
        </authorList>
    </citation>
    <scope>NUCLEOTIDE SEQUENCE [LARGE SCALE GENOMIC DNA]</scope>
    <source>
        <strain evidence="14">pt013</strain>
        <strain evidence="9">Pt013</strain>
    </source>
</reference>
<evidence type="ECO:0000313" key="7">
    <source>
        <dbReference type="EMBL" id="QCT58210.1"/>
    </source>
</evidence>
<dbReference type="EMBL" id="JXIG01000626">
    <property type="protein sequence ID" value="KIT96983.1"/>
    <property type="molecule type" value="Genomic_DNA"/>
</dbReference>
<dbReference type="EMBL" id="CP038850">
    <property type="protein sequence ID" value="QCT58210.1"/>
    <property type="molecule type" value="Genomic_DNA"/>
</dbReference>
<name>A0A0D1ISA5_STAAU</name>
<protein>
    <submittedName>
        <fullName evidence="3">Uncharacterized protein</fullName>
    </submittedName>
</protein>
<dbReference type="EMBL" id="LALJ01000001">
    <property type="protein sequence ID" value="KMR38571.1"/>
    <property type="molecule type" value="Genomic_DNA"/>
</dbReference>
<dbReference type="AlphaFoldDB" id="A0A0D1ISA5"/>
<dbReference type="EMBL" id="LFVP01000004">
    <property type="protein sequence ID" value="KSA80250.1"/>
    <property type="molecule type" value="Genomic_DNA"/>
</dbReference>
<sequence length="34" mass="4009">MPNEIYFIIPVLLNKLIKEVYLPLFLTPYMLIGV</sequence>
<reference evidence="5" key="3">
    <citation type="submission" date="2015-06" db="EMBL/GenBank/DDBJ databases">
        <authorList>
            <person name="Diene S.M."/>
            <person name="Von Dach E."/>
            <person name="Fankhauser C."/>
            <person name="Schrenzel J."/>
            <person name="Harbarth S."/>
            <person name="Francois P."/>
        </authorList>
    </citation>
    <scope>NUCLEOTIDE SEQUENCE</scope>
    <source>
        <strain evidence="5">MRSA_S26</strain>
    </source>
</reference>
<evidence type="ECO:0000313" key="1">
    <source>
        <dbReference type="EMBL" id="ATC72624.1"/>
    </source>
</evidence>
<dbReference type="KEGG" id="sams:NI36_12130"/>
<evidence type="ECO:0000313" key="6">
    <source>
        <dbReference type="EMBL" id="OWT15487.1"/>
    </source>
</evidence>
<dbReference type="Proteomes" id="UP000032274">
    <property type="component" value="Unassembled WGS sequence"/>
</dbReference>
<reference evidence="2 10" key="2">
    <citation type="submission" date="2015-01" db="EMBL/GenBank/DDBJ databases">
        <title>Characterization of Swiss Staphylococcus aureus strains involved in food poisoning.</title>
        <authorList>
            <person name="Crovadore J."/>
            <person name="Chablais R."/>
            <person name="Tonacini J."/>
            <person name="Schnyder B."/>
            <person name="Lefort F."/>
        </authorList>
    </citation>
    <scope>NUCLEOTIDE SEQUENCE [LARGE SCALE GENOMIC DNA]</scope>
    <source>
        <strain evidence="2 10">SA-120</strain>
    </source>
</reference>
<reference evidence="8 13" key="8">
    <citation type="submission" date="2018-11" db="EMBL/GenBank/DDBJ databases">
        <title>Genomic profiling of Staphylococcus species from a Poultry farm system in KwaZulu-Natal, South Africa.</title>
        <authorList>
            <person name="Amoako D.G."/>
            <person name="Somboro A.M."/>
            <person name="Abia A.L.K."/>
            <person name="Bester L.A."/>
            <person name="Essack S.Y."/>
        </authorList>
    </citation>
    <scope>NUCLEOTIDE SEQUENCE [LARGE SCALE GENOMIC DNA]</scope>
    <source>
        <strain evidence="8 13">SA9</strain>
    </source>
</reference>
<dbReference type="EMBL" id="CP023391">
    <property type="protein sequence ID" value="ATC72624.1"/>
    <property type="molecule type" value="Genomic_DNA"/>
</dbReference>
<reference evidence="1 12" key="6">
    <citation type="submission" date="2017-09" db="EMBL/GenBank/DDBJ databases">
        <title>A single nucleotide polymorphism in the Staphylococcus aureus virulence regulator SaeR abolishes pathogenesis.</title>
        <authorList>
            <person name="Copin R.J."/>
            <person name="Sause W."/>
            <person name="Shopsin B."/>
            <person name="Torres V.J."/>
        </authorList>
    </citation>
    <scope>NUCLEOTIDE SEQUENCE [LARGE SCALE GENOMIC DNA]</scope>
    <source>
        <strain evidence="12">Newman</strain>
        <strain evidence="1">Newman_D2C</strain>
    </source>
</reference>